<sequence length="250" mass="28654">MHHQNDAQSDTRLVVPRHLAIIMDGNGRWAQQRGLPRIEGHRKGVERVKECVRTAAEIGVEYLTLFSFSSENWRRPQEEVDALMTLIKRFIRQELAELHENNVRVRVIGTADRVDPEITAMIADAHALTAENTGLRLTIAFNYGARDEIARAARRLAEEVARGAMRPEDVDMAALEQRLDTQGLPDPDLLIRTSGEVRLSNFLLWQLAYAELMFVEDYWPDFDREAMVRTISAYQNRERRFGGLSARRTA</sequence>
<feature type="binding site" evidence="2">
    <location>
        <position position="41"/>
    </location>
    <ligand>
        <name>substrate</name>
    </ligand>
</feature>
<feature type="binding site" evidence="2">
    <location>
        <position position="192"/>
    </location>
    <ligand>
        <name>substrate</name>
    </ligand>
</feature>
<name>A0A397Q7G2_9HYPH</name>
<dbReference type="NCBIfam" id="TIGR00055">
    <property type="entry name" value="uppS"/>
    <property type="match status" value="1"/>
</dbReference>
<feature type="binding site" evidence="2">
    <location>
        <position position="75"/>
    </location>
    <ligand>
        <name>substrate</name>
    </ligand>
</feature>
<comment type="function">
    <text evidence="2">Catalyzes the condensation of isopentenyl diphosphate (IPP) with allylic pyrophosphates generating different type of terpenoids.</text>
</comment>
<dbReference type="PANTHER" id="PTHR10291:SF0">
    <property type="entry name" value="DEHYDRODOLICHYL DIPHOSPHATE SYNTHASE 2"/>
    <property type="match status" value="1"/>
</dbReference>
<feature type="binding site" evidence="2">
    <location>
        <position position="24"/>
    </location>
    <ligand>
        <name>Mg(2+)</name>
        <dbReference type="ChEBI" id="CHEBI:18420"/>
    </ligand>
</feature>
<comment type="caution">
    <text evidence="3">The sequence shown here is derived from an EMBL/GenBank/DDBJ whole genome shotgun (WGS) entry which is preliminary data.</text>
</comment>
<keyword evidence="4" id="KW-1185">Reference proteome</keyword>
<dbReference type="Proteomes" id="UP000266273">
    <property type="component" value="Unassembled WGS sequence"/>
</dbReference>
<dbReference type="HAMAP" id="MF_01139">
    <property type="entry name" value="ISPT"/>
    <property type="match status" value="1"/>
</dbReference>
<feature type="binding site" evidence="2">
    <location>
        <position position="29"/>
    </location>
    <ligand>
        <name>substrate</name>
    </ligand>
</feature>
<comment type="cofactor">
    <cofactor evidence="2">
        <name>Mg(2+)</name>
        <dbReference type="ChEBI" id="CHEBI:18420"/>
    </cofactor>
    <text evidence="2">Binds 2 magnesium ions per subunit.</text>
</comment>
<feature type="binding site" evidence="2">
    <location>
        <begin position="25"/>
        <end position="28"/>
    </location>
    <ligand>
        <name>substrate</name>
    </ligand>
</feature>
<dbReference type="NCBIfam" id="NF011405">
    <property type="entry name" value="PRK14830.1"/>
    <property type="match status" value="1"/>
</dbReference>
<feature type="active site" evidence="2">
    <location>
        <position position="24"/>
    </location>
</feature>
<dbReference type="NCBIfam" id="NF011408">
    <property type="entry name" value="PRK14834.1"/>
    <property type="match status" value="1"/>
</dbReference>
<dbReference type="InterPro" id="IPR018520">
    <property type="entry name" value="UPP_synth-like_CS"/>
</dbReference>
<dbReference type="GO" id="GO:0005829">
    <property type="term" value="C:cytosol"/>
    <property type="evidence" value="ECO:0007669"/>
    <property type="project" value="TreeGrafter"/>
</dbReference>
<feature type="active site" description="Proton acceptor" evidence="2">
    <location>
        <position position="72"/>
    </location>
</feature>
<accession>A0A397Q7G2</accession>
<keyword evidence="1 2" id="KW-0808">Transferase</keyword>
<dbReference type="EC" id="2.5.1.-" evidence="2"/>
<dbReference type="GO" id="GO:0008834">
    <property type="term" value="F:ditrans,polycis-undecaprenyl-diphosphate synthase [(2E,6E)-farnesyl-diphosphate specific] activity"/>
    <property type="evidence" value="ECO:0007669"/>
    <property type="project" value="TreeGrafter"/>
</dbReference>
<feature type="binding site" evidence="2">
    <location>
        <begin position="198"/>
        <end position="200"/>
    </location>
    <ligand>
        <name>substrate</name>
    </ligand>
</feature>
<gene>
    <name evidence="3" type="ORF">BXY53_1535</name>
</gene>
<feature type="binding site" evidence="2">
    <location>
        <position position="73"/>
    </location>
    <ligand>
        <name>substrate</name>
    </ligand>
</feature>
<dbReference type="CDD" id="cd00475">
    <property type="entry name" value="Cis_IPPS"/>
    <property type="match status" value="1"/>
</dbReference>
<dbReference type="SUPFAM" id="SSF64005">
    <property type="entry name" value="Undecaprenyl diphosphate synthase"/>
    <property type="match status" value="1"/>
</dbReference>
<protein>
    <recommendedName>
        <fullName evidence="2">Isoprenyl transferase</fullName>
        <ecNumber evidence="2">2.5.1.-</ecNumber>
    </recommendedName>
</protein>
<dbReference type="GO" id="GO:0016094">
    <property type="term" value="P:polyprenol biosynthetic process"/>
    <property type="evidence" value="ECO:0007669"/>
    <property type="project" value="TreeGrafter"/>
</dbReference>
<keyword evidence="2" id="KW-0460">Magnesium</keyword>
<comment type="subunit">
    <text evidence="2">Homodimer.</text>
</comment>
<comment type="similarity">
    <text evidence="2">Belongs to the UPP synthase family.</text>
</comment>
<feature type="binding site" evidence="2">
    <location>
        <begin position="69"/>
        <end position="71"/>
    </location>
    <ligand>
        <name>substrate</name>
    </ligand>
</feature>
<evidence type="ECO:0000256" key="2">
    <source>
        <dbReference type="HAMAP-Rule" id="MF_01139"/>
    </source>
</evidence>
<evidence type="ECO:0000256" key="1">
    <source>
        <dbReference type="ARBA" id="ARBA00022679"/>
    </source>
</evidence>
<dbReference type="AlphaFoldDB" id="A0A397Q7G2"/>
<dbReference type="Pfam" id="PF01255">
    <property type="entry name" value="Prenyltransf"/>
    <property type="match status" value="1"/>
</dbReference>
<keyword evidence="2" id="KW-0479">Metal-binding</keyword>
<proteinExistence type="inferred from homology"/>
<dbReference type="FunFam" id="3.40.1180.10:FF:000001">
    <property type="entry name" value="(2E,6E)-farnesyl-diphosphate-specific ditrans,polycis-undecaprenyl-diphosphate synthase"/>
    <property type="match status" value="1"/>
</dbReference>
<organism evidence="3 4">
    <name type="scientific">Dichotomicrobium thermohalophilum</name>
    <dbReference type="NCBI Taxonomy" id="933063"/>
    <lineage>
        <taxon>Bacteria</taxon>
        <taxon>Pseudomonadati</taxon>
        <taxon>Pseudomonadota</taxon>
        <taxon>Alphaproteobacteria</taxon>
        <taxon>Hyphomicrobiales</taxon>
        <taxon>Hyphomicrobiaceae</taxon>
        <taxon>Dichotomicrobium</taxon>
    </lineage>
</organism>
<dbReference type="EMBL" id="QXDF01000001">
    <property type="protein sequence ID" value="RIA56429.1"/>
    <property type="molecule type" value="Genomic_DNA"/>
</dbReference>
<feature type="binding site" evidence="2">
    <location>
        <position position="37"/>
    </location>
    <ligand>
        <name>substrate</name>
    </ligand>
</feature>
<dbReference type="PANTHER" id="PTHR10291">
    <property type="entry name" value="DEHYDRODOLICHYL DIPHOSPHATE SYNTHASE FAMILY MEMBER"/>
    <property type="match status" value="1"/>
</dbReference>
<dbReference type="RefSeq" id="WP_119061221.1">
    <property type="nucleotide sequence ID" value="NZ_QXDF01000001.1"/>
</dbReference>
<dbReference type="Gene3D" id="3.40.1180.10">
    <property type="entry name" value="Decaprenyl diphosphate synthase-like"/>
    <property type="match status" value="1"/>
</dbReference>
<dbReference type="PROSITE" id="PS01066">
    <property type="entry name" value="UPP_SYNTHASE"/>
    <property type="match status" value="1"/>
</dbReference>
<dbReference type="OrthoDB" id="4191603at2"/>
<evidence type="ECO:0000313" key="3">
    <source>
        <dbReference type="EMBL" id="RIA56429.1"/>
    </source>
</evidence>
<evidence type="ECO:0000313" key="4">
    <source>
        <dbReference type="Proteomes" id="UP000266273"/>
    </source>
</evidence>
<dbReference type="InterPro" id="IPR036424">
    <property type="entry name" value="UPP_synth-like_sf"/>
</dbReference>
<dbReference type="GO" id="GO:0000287">
    <property type="term" value="F:magnesium ion binding"/>
    <property type="evidence" value="ECO:0007669"/>
    <property type="project" value="UniProtKB-UniRule"/>
</dbReference>
<reference evidence="3 4" key="1">
    <citation type="submission" date="2018-08" db="EMBL/GenBank/DDBJ databases">
        <title>Genomic Encyclopedia of Archaeal and Bacterial Type Strains, Phase II (KMG-II): from individual species to whole genera.</title>
        <authorList>
            <person name="Goeker M."/>
        </authorList>
    </citation>
    <scope>NUCLEOTIDE SEQUENCE [LARGE SCALE GENOMIC DNA]</scope>
    <source>
        <strain evidence="3 4">DSM 5002</strain>
    </source>
</reference>
<dbReference type="InterPro" id="IPR001441">
    <property type="entry name" value="UPP_synth-like"/>
</dbReference>
<feature type="binding site" evidence="2">
    <location>
        <position position="211"/>
    </location>
    <ligand>
        <name>Mg(2+)</name>
        <dbReference type="ChEBI" id="CHEBI:18420"/>
    </ligand>
</feature>